<keyword evidence="2" id="KW-1185">Reference proteome</keyword>
<protein>
    <submittedName>
        <fullName evidence="1">Uncharacterized protein</fullName>
    </submittedName>
</protein>
<name>A0A1B1UCX5_9BRAD</name>
<proteinExistence type="predicted"/>
<sequence>MTTEYDFAISRRMAPELCFFFSPSENRGRREDRIGVKVARASIDTDVFEEARAGAAQALVFCGGSNGWLVVE</sequence>
<accession>A0A1B1UCX5</accession>
<evidence type="ECO:0000313" key="2">
    <source>
        <dbReference type="Proteomes" id="UP000092839"/>
    </source>
</evidence>
<gene>
    <name evidence="1" type="ORF">LMTR13_11020</name>
</gene>
<dbReference type="KEGG" id="bic:LMTR13_11020"/>
<evidence type="ECO:0000313" key="1">
    <source>
        <dbReference type="EMBL" id="ANW00619.1"/>
    </source>
</evidence>
<reference evidence="1 2" key="1">
    <citation type="submission" date="2016-07" db="EMBL/GenBank/DDBJ databases">
        <title>Complete genome sequence of Bradyrhizobium icense LMTR 13T, a potential inoculant strain isolated from lima bean (Phaseolus lunatus) in Peru.</title>
        <authorList>
            <person name="Ormeno-Orrillo E."/>
            <person name="Duran D."/>
            <person name="Rogel M.A."/>
            <person name="Rey L."/>
            <person name="Imperial J."/>
            <person name="Ruiz-Argueso T."/>
            <person name="Martinez-Romero E."/>
        </authorList>
    </citation>
    <scope>NUCLEOTIDE SEQUENCE [LARGE SCALE GENOMIC DNA]</scope>
    <source>
        <strain evidence="1 2">LMTR 13</strain>
    </source>
</reference>
<organism evidence="1 2">
    <name type="scientific">Bradyrhizobium icense</name>
    <dbReference type="NCBI Taxonomy" id="1274631"/>
    <lineage>
        <taxon>Bacteria</taxon>
        <taxon>Pseudomonadati</taxon>
        <taxon>Pseudomonadota</taxon>
        <taxon>Alphaproteobacteria</taxon>
        <taxon>Hyphomicrobiales</taxon>
        <taxon>Nitrobacteraceae</taxon>
        <taxon>Bradyrhizobium</taxon>
    </lineage>
</organism>
<dbReference type="AlphaFoldDB" id="A0A1B1UCX5"/>
<dbReference type="Proteomes" id="UP000092839">
    <property type="component" value="Chromosome"/>
</dbReference>
<dbReference type="EMBL" id="CP016428">
    <property type="protein sequence ID" value="ANW00619.1"/>
    <property type="molecule type" value="Genomic_DNA"/>
</dbReference>